<evidence type="ECO:0000256" key="1">
    <source>
        <dbReference type="SAM" id="SignalP"/>
    </source>
</evidence>
<organism evidence="4 5">
    <name type="scientific">Prolixibacter denitrificans</name>
    <dbReference type="NCBI Taxonomy" id="1541063"/>
    <lineage>
        <taxon>Bacteria</taxon>
        <taxon>Pseudomonadati</taxon>
        <taxon>Bacteroidota</taxon>
        <taxon>Bacteroidia</taxon>
        <taxon>Marinilabiliales</taxon>
        <taxon>Prolixibacteraceae</taxon>
        <taxon>Prolixibacter</taxon>
    </lineage>
</organism>
<comment type="caution">
    <text evidence="4">The sequence shown here is derived from an EMBL/GenBank/DDBJ whole genome shotgun (WGS) entry which is preliminary data.</text>
</comment>
<dbReference type="Proteomes" id="UP000396862">
    <property type="component" value="Unassembled WGS sequence"/>
</dbReference>
<dbReference type="InterPro" id="IPR026444">
    <property type="entry name" value="Secre_tail"/>
</dbReference>
<dbReference type="Gene3D" id="2.60.120.260">
    <property type="entry name" value="Galactose-binding domain-like"/>
    <property type="match status" value="1"/>
</dbReference>
<dbReference type="Pfam" id="PF08757">
    <property type="entry name" value="CotH"/>
    <property type="match status" value="1"/>
</dbReference>
<reference evidence="3 6" key="2">
    <citation type="submission" date="2019-10" db="EMBL/GenBank/DDBJ databases">
        <title>Prolixibacter strains distinguished by the presence of nitrate reductase genes were adept at nitrate-dependent anaerobic corrosion of metallic iron and carbon steel.</title>
        <authorList>
            <person name="Iino T."/>
            <person name="Shono N."/>
            <person name="Ito K."/>
            <person name="Nakamura R."/>
            <person name="Sueoka K."/>
            <person name="Harayama S."/>
            <person name="Ohkuma M."/>
        </authorList>
    </citation>
    <scope>NUCLEOTIDE SEQUENCE [LARGE SCALE GENOMIC DNA]</scope>
    <source>
        <strain evidence="3 6">MIC1-1</strain>
    </source>
</reference>
<keyword evidence="1" id="KW-0732">Signal</keyword>
<dbReference type="RefSeq" id="WP_106540429.1">
    <property type="nucleotide sequence ID" value="NZ_BLAU01000001.1"/>
</dbReference>
<dbReference type="OrthoDB" id="9803752at2"/>
<sequence length="739" mass="84407">MLSIRVPFALAVIFLLVAVTNRLSAQDVDHWESVVYDDDTWHYFIGTSEPPLSWADLNFDDSTWEQGPGGIGYGDNDDGTVIPSCTSVYMRTEFDIVDSAAVGRAVLHVDFDDGFVAYLNGHEIARANIGTPGIRPAHDQFADSYAYEAQIPQGGVPPSFLIHRDSLKLYLLNGRNILALQVHNANATSSDLSSSTWLSLGITDTSNDYRPVPSWFTEPAEEFSYLPLIMISTEGQTIPDEPKIMAKMQVIDNGDGAKNTIYDEPTDYNGDIGIEIRGQSSQMFPKKSYSVEVRNEAGEDSTVTLLGMPEESDWVLYAPYSDKTMLRNALTYYFGAKLGQWQPRFRFCEVYLNGNYNGVYLLIEKIKRDKNRVDINKLKEEEISGDDLTGGYIVRVDKLDGLTANDYFYSYPQTTFMNARRYAFSYYYPKAEDIVTEQRGYIQDFITGFENMLNGSQFADPVNGYPKYIDITSFIDIQIMSELGNNVDAYRYSTYFYKKKDSNGGKLFAGPLWDFNLAFGNVDYAPDFLATDQWVYTHFGPDEPNCMHWWFRLMQDEPYRKALFDRWTELRNSSFNNDSLSNYIDEQVEMLGAAIDRNFKRWPVIGQYVWPNAFVGSSYVAEINYLKDWLQDRLNWMDTQWLLETGIEDKPSLAVSGIHTYPNPFSDKIHLSVETVSRSPMQIELWSSQGQMVYRGERTPGADEQDQFSISLPKLSRGIYLLKVWQQNQPPMVTKVLKN</sequence>
<dbReference type="NCBIfam" id="TIGR04183">
    <property type="entry name" value="Por_Secre_tail"/>
    <property type="match status" value="1"/>
</dbReference>
<accession>A0A2P8CK82</accession>
<feature type="signal peptide" evidence="1">
    <location>
        <begin position="1"/>
        <end position="25"/>
    </location>
</feature>
<feature type="domain" description="Secretion system C-terminal sorting" evidence="2">
    <location>
        <begin position="661"/>
        <end position="729"/>
    </location>
</feature>
<keyword evidence="6" id="KW-1185">Reference proteome</keyword>
<dbReference type="PANTHER" id="PTHR40050">
    <property type="entry name" value="INNER SPORE COAT PROTEIN H"/>
    <property type="match status" value="1"/>
</dbReference>
<evidence type="ECO:0000313" key="5">
    <source>
        <dbReference type="Proteomes" id="UP000240621"/>
    </source>
</evidence>
<dbReference type="EMBL" id="PYGC01000001">
    <property type="protein sequence ID" value="PSK85379.1"/>
    <property type="molecule type" value="Genomic_DNA"/>
</dbReference>
<evidence type="ECO:0000313" key="6">
    <source>
        <dbReference type="Proteomes" id="UP000396862"/>
    </source>
</evidence>
<reference evidence="4 5" key="1">
    <citation type="submission" date="2018-03" db="EMBL/GenBank/DDBJ databases">
        <title>Genomic Encyclopedia of Archaeal and Bacterial Type Strains, Phase II (KMG-II): from individual species to whole genera.</title>
        <authorList>
            <person name="Goeker M."/>
        </authorList>
    </citation>
    <scope>NUCLEOTIDE SEQUENCE [LARGE SCALE GENOMIC DNA]</scope>
    <source>
        <strain evidence="4 5">DSM 27267</strain>
    </source>
</reference>
<dbReference type="AlphaFoldDB" id="A0A2P8CK82"/>
<evidence type="ECO:0000259" key="2">
    <source>
        <dbReference type="Pfam" id="PF18962"/>
    </source>
</evidence>
<gene>
    <name evidence="4" type="ORF">CLV93_101335</name>
    <name evidence="3" type="ORF">JCM18694_02440</name>
</gene>
<proteinExistence type="predicted"/>
<feature type="chain" id="PRO_5015172298" evidence="1">
    <location>
        <begin position="26"/>
        <end position="739"/>
    </location>
</feature>
<dbReference type="Proteomes" id="UP000240621">
    <property type="component" value="Unassembled WGS sequence"/>
</dbReference>
<dbReference type="PANTHER" id="PTHR40050:SF1">
    <property type="entry name" value="INNER SPORE COAT PROTEIN H"/>
    <property type="match status" value="1"/>
</dbReference>
<name>A0A2P8CK82_9BACT</name>
<dbReference type="InterPro" id="IPR014867">
    <property type="entry name" value="Spore_coat_CotH_CotH2/3/7"/>
</dbReference>
<evidence type="ECO:0000313" key="4">
    <source>
        <dbReference type="EMBL" id="PSK85379.1"/>
    </source>
</evidence>
<evidence type="ECO:0000313" key="3">
    <source>
        <dbReference type="EMBL" id="GET19998.1"/>
    </source>
</evidence>
<dbReference type="Pfam" id="PF18962">
    <property type="entry name" value="Por_Secre_tail"/>
    <property type="match status" value="1"/>
</dbReference>
<dbReference type="EMBL" id="BLAU01000001">
    <property type="protein sequence ID" value="GET19998.1"/>
    <property type="molecule type" value="Genomic_DNA"/>
</dbReference>
<protein>
    <submittedName>
        <fullName evidence="4">Putative secreted protein (Por secretion system target)</fullName>
    </submittedName>
</protein>